<evidence type="ECO:0000313" key="1">
    <source>
        <dbReference type="EMBL" id="QIG72740.1"/>
    </source>
</evidence>
<evidence type="ECO:0000313" key="2">
    <source>
        <dbReference type="Proteomes" id="UP000655883"/>
    </source>
</evidence>
<organism evidence="1 2">
    <name type="scientific">Rhizobium phage RHph_Y65</name>
    <dbReference type="NCBI Taxonomy" id="2509785"/>
    <lineage>
        <taxon>Viruses</taxon>
        <taxon>Duplodnaviria</taxon>
        <taxon>Heunggongvirae</taxon>
        <taxon>Uroviricota</taxon>
        <taxon>Caudoviricetes</taxon>
        <taxon>Kleczkowskaviridae</taxon>
        <taxon>Cuauhnahuacvirus</taxon>
        <taxon>Cuauhnahuacvirus Y65</taxon>
    </lineage>
</organism>
<dbReference type="Proteomes" id="UP000655883">
    <property type="component" value="Segment"/>
</dbReference>
<accession>A0A7S5R7X2</accession>
<sequence length="70" mass="7901">MSKVGDLLQNLNDKYVASDELRQSRLDICNTCPFSVMKKFTIELNICNKCGCVISQKTKIKSSECPIGNW</sequence>
<dbReference type="EMBL" id="MN988525">
    <property type="protein sequence ID" value="QIG72740.1"/>
    <property type="molecule type" value="Genomic_DNA"/>
</dbReference>
<proteinExistence type="predicted"/>
<gene>
    <name evidence="1" type="ORF">EVB97_182</name>
</gene>
<reference evidence="1 2" key="1">
    <citation type="submission" date="2020-01" db="EMBL/GenBank/DDBJ databases">
        <title>Patterns of diversity and host range of bacteriophage communities associated with bean-nodulatin bacteria.</title>
        <authorList>
            <person name="Vann Cauwenberghe J."/>
            <person name="Santamaria R.I."/>
            <person name="Bustos P."/>
            <person name="Juarez S."/>
            <person name="Gonzalez V."/>
        </authorList>
    </citation>
    <scope>NUCLEOTIDE SEQUENCE [LARGE SCALE GENOMIC DNA]</scope>
    <source>
        <strain evidence="2">RHph</strain>
    </source>
</reference>
<protein>
    <submittedName>
        <fullName evidence="1">Uncharacterized protein</fullName>
    </submittedName>
</protein>
<keyword evidence="2" id="KW-1185">Reference proteome</keyword>
<name>A0A7S5R7X2_9CAUD</name>